<sequence>MLLLPVFVLVLVLVLVLLLLVVRRWWCRSSPWCEDGVEVIFRTGGLGGGPGGRGLRGAGRGSGVGVSRGGGRARRWCAWTWWMRPGEEGALWKTGGSTCDTAASSSAATTARTSKYAVVAGSEHSARRKDRGQGKE</sequence>
<dbReference type="AlphaFoldDB" id="A0AAD6SUQ9"/>
<gene>
    <name evidence="1" type="ORF">C8F04DRAFT_1185206</name>
</gene>
<evidence type="ECO:0000313" key="2">
    <source>
        <dbReference type="Proteomes" id="UP001218188"/>
    </source>
</evidence>
<name>A0AAD6SUQ9_9AGAR</name>
<organism evidence="1 2">
    <name type="scientific">Mycena alexandri</name>
    <dbReference type="NCBI Taxonomy" id="1745969"/>
    <lineage>
        <taxon>Eukaryota</taxon>
        <taxon>Fungi</taxon>
        <taxon>Dikarya</taxon>
        <taxon>Basidiomycota</taxon>
        <taxon>Agaricomycotina</taxon>
        <taxon>Agaricomycetes</taxon>
        <taxon>Agaricomycetidae</taxon>
        <taxon>Agaricales</taxon>
        <taxon>Marasmiineae</taxon>
        <taxon>Mycenaceae</taxon>
        <taxon>Mycena</taxon>
    </lineage>
</organism>
<proteinExistence type="predicted"/>
<protein>
    <submittedName>
        <fullName evidence="1">Uncharacterized protein</fullName>
    </submittedName>
</protein>
<reference evidence="1" key="1">
    <citation type="submission" date="2023-03" db="EMBL/GenBank/DDBJ databases">
        <title>Massive genome expansion in bonnet fungi (Mycena s.s.) driven by repeated elements and novel gene families across ecological guilds.</title>
        <authorList>
            <consortium name="Lawrence Berkeley National Laboratory"/>
            <person name="Harder C.B."/>
            <person name="Miyauchi S."/>
            <person name="Viragh M."/>
            <person name="Kuo A."/>
            <person name="Thoen E."/>
            <person name="Andreopoulos B."/>
            <person name="Lu D."/>
            <person name="Skrede I."/>
            <person name="Drula E."/>
            <person name="Henrissat B."/>
            <person name="Morin E."/>
            <person name="Kohler A."/>
            <person name="Barry K."/>
            <person name="LaButti K."/>
            <person name="Morin E."/>
            <person name="Salamov A."/>
            <person name="Lipzen A."/>
            <person name="Mereny Z."/>
            <person name="Hegedus B."/>
            <person name="Baldrian P."/>
            <person name="Stursova M."/>
            <person name="Weitz H."/>
            <person name="Taylor A."/>
            <person name="Grigoriev I.V."/>
            <person name="Nagy L.G."/>
            <person name="Martin F."/>
            <person name="Kauserud H."/>
        </authorList>
    </citation>
    <scope>NUCLEOTIDE SEQUENCE</scope>
    <source>
        <strain evidence="1">CBHHK200</strain>
    </source>
</reference>
<dbReference type="EMBL" id="JARJCM010000075">
    <property type="protein sequence ID" value="KAJ7032142.1"/>
    <property type="molecule type" value="Genomic_DNA"/>
</dbReference>
<dbReference type="Proteomes" id="UP001218188">
    <property type="component" value="Unassembled WGS sequence"/>
</dbReference>
<accession>A0AAD6SUQ9</accession>
<comment type="caution">
    <text evidence="1">The sequence shown here is derived from an EMBL/GenBank/DDBJ whole genome shotgun (WGS) entry which is preliminary data.</text>
</comment>
<keyword evidence="2" id="KW-1185">Reference proteome</keyword>
<evidence type="ECO:0000313" key="1">
    <source>
        <dbReference type="EMBL" id="KAJ7032142.1"/>
    </source>
</evidence>